<evidence type="ECO:0000256" key="1">
    <source>
        <dbReference type="SAM" id="MobiDB-lite"/>
    </source>
</evidence>
<keyword evidence="3" id="KW-1185">Reference proteome</keyword>
<protein>
    <recommendedName>
        <fullName evidence="4">HEPN domain-containing protein</fullName>
    </recommendedName>
</protein>
<accession>A0ABU9QB10</accession>
<comment type="caution">
    <text evidence="2">The sequence shown here is derived from an EMBL/GenBank/DDBJ whole genome shotgun (WGS) entry which is preliminary data.</text>
</comment>
<proteinExistence type="predicted"/>
<feature type="compositionally biased region" description="Polar residues" evidence="1">
    <location>
        <begin position="28"/>
        <end position="44"/>
    </location>
</feature>
<dbReference type="RefSeq" id="WP_201650369.1">
    <property type="nucleotide sequence ID" value="NZ_CAJHCS010000008.1"/>
</dbReference>
<dbReference type="Proteomes" id="UP001494588">
    <property type="component" value="Unassembled WGS sequence"/>
</dbReference>
<gene>
    <name evidence="2" type="ORF">V4C55_12665</name>
</gene>
<organism evidence="2 3">
    <name type="scientific">Paraburkholderia sabiae</name>
    <dbReference type="NCBI Taxonomy" id="273251"/>
    <lineage>
        <taxon>Bacteria</taxon>
        <taxon>Pseudomonadati</taxon>
        <taxon>Pseudomonadota</taxon>
        <taxon>Betaproteobacteria</taxon>
        <taxon>Burkholderiales</taxon>
        <taxon>Burkholderiaceae</taxon>
        <taxon>Paraburkholderia</taxon>
    </lineage>
</organism>
<evidence type="ECO:0008006" key="4">
    <source>
        <dbReference type="Google" id="ProtNLM"/>
    </source>
</evidence>
<sequence>MTDAYRQSGPVVRLRTNAAFVPRIRRGSLQSTDPPLRSNPSSMRPGTHGRSNRRSGMKIDTDKVQELARADQALIRAADRLLDQAERVLQLRSVYADSSDAFILLQNMRQGLVALYALRRVIKREVRGDDFAYPLLQPRRSNADRGTTRLLLRRAMYRPTGDVLRLLKRKDWARA</sequence>
<feature type="region of interest" description="Disordered" evidence="1">
    <location>
        <begin position="23"/>
        <end position="58"/>
    </location>
</feature>
<reference evidence="2 3" key="1">
    <citation type="submission" date="2024-01" db="EMBL/GenBank/DDBJ databases">
        <title>The diversity of rhizobia nodulating Mimosa spp. in eleven states of Brazil covering several biomes is determined by host plant, location, and edaphic factors.</title>
        <authorList>
            <person name="Rouws L."/>
            <person name="Barauna A."/>
            <person name="Beukes C."/>
            <person name="De Faria S.M."/>
            <person name="Gross E."/>
            <person name="Dos Reis Junior F.B."/>
            <person name="Simon M."/>
            <person name="Maluk M."/>
            <person name="Odee D.W."/>
            <person name="Kenicer G."/>
            <person name="Young J.P.W."/>
            <person name="Reis V.M."/>
            <person name="Zilli J."/>
            <person name="James E.K."/>
        </authorList>
    </citation>
    <scope>NUCLEOTIDE SEQUENCE [LARGE SCALE GENOMIC DNA]</scope>
    <source>
        <strain evidence="2 3">JPY77</strain>
    </source>
</reference>
<dbReference type="EMBL" id="JAZHGC010000009">
    <property type="protein sequence ID" value="MEM5286566.1"/>
    <property type="molecule type" value="Genomic_DNA"/>
</dbReference>
<name>A0ABU9QB10_9BURK</name>
<evidence type="ECO:0000313" key="2">
    <source>
        <dbReference type="EMBL" id="MEM5286566.1"/>
    </source>
</evidence>
<evidence type="ECO:0000313" key="3">
    <source>
        <dbReference type="Proteomes" id="UP001494588"/>
    </source>
</evidence>